<evidence type="ECO:0000313" key="1">
    <source>
        <dbReference type="EMBL" id="KAK9164556.1"/>
    </source>
</evidence>
<accession>A0AAP0L537</accession>
<evidence type="ECO:0000313" key="2">
    <source>
        <dbReference type="Proteomes" id="UP001420932"/>
    </source>
</evidence>
<organism evidence="1 2">
    <name type="scientific">Stephania yunnanensis</name>
    <dbReference type="NCBI Taxonomy" id="152371"/>
    <lineage>
        <taxon>Eukaryota</taxon>
        <taxon>Viridiplantae</taxon>
        <taxon>Streptophyta</taxon>
        <taxon>Embryophyta</taxon>
        <taxon>Tracheophyta</taxon>
        <taxon>Spermatophyta</taxon>
        <taxon>Magnoliopsida</taxon>
        <taxon>Ranunculales</taxon>
        <taxon>Menispermaceae</taxon>
        <taxon>Menispermoideae</taxon>
        <taxon>Cissampelideae</taxon>
        <taxon>Stephania</taxon>
    </lineage>
</organism>
<protein>
    <submittedName>
        <fullName evidence="1">Uncharacterized protein</fullName>
    </submittedName>
</protein>
<dbReference type="InterPro" id="IPR006461">
    <property type="entry name" value="PLAC_motif_containing"/>
</dbReference>
<dbReference type="Proteomes" id="UP001420932">
    <property type="component" value="Unassembled WGS sequence"/>
</dbReference>
<dbReference type="AlphaFoldDB" id="A0AAP0L537"/>
<sequence>MTNGMRIYWVVVQNLLCVSPRVLHSVSLYRIHKYDMQSNYRSWIKFTGGLCDDFLSHLMCCCCALVQEMREMEIRGVYGMMSSPCVLVQLKELVTSETIYQDAYPVMLFGILTV</sequence>
<name>A0AAP0L537_9MAGN</name>
<dbReference type="NCBIfam" id="TIGR01571">
    <property type="entry name" value="A_thal_Cys_rich"/>
    <property type="match status" value="1"/>
</dbReference>
<gene>
    <name evidence="1" type="ORF">Syun_005458</name>
</gene>
<comment type="caution">
    <text evidence="1">The sequence shown here is derived from an EMBL/GenBank/DDBJ whole genome shotgun (WGS) entry which is preliminary data.</text>
</comment>
<reference evidence="1 2" key="1">
    <citation type="submission" date="2024-01" db="EMBL/GenBank/DDBJ databases">
        <title>Genome assemblies of Stephania.</title>
        <authorList>
            <person name="Yang L."/>
        </authorList>
    </citation>
    <scope>NUCLEOTIDE SEQUENCE [LARGE SCALE GENOMIC DNA]</scope>
    <source>
        <strain evidence="1">YNDBR</strain>
        <tissue evidence="1">Leaf</tissue>
    </source>
</reference>
<proteinExistence type="predicted"/>
<dbReference type="EMBL" id="JBBNAF010000002">
    <property type="protein sequence ID" value="KAK9164556.1"/>
    <property type="molecule type" value="Genomic_DNA"/>
</dbReference>
<keyword evidence="2" id="KW-1185">Reference proteome</keyword>